<accession>A0AA37XGL0</accession>
<keyword evidence="2" id="KW-1185">Reference proteome</keyword>
<evidence type="ECO:0000313" key="1">
    <source>
        <dbReference type="EMBL" id="GMA32897.1"/>
    </source>
</evidence>
<dbReference type="Proteomes" id="UP001157161">
    <property type="component" value="Unassembled WGS sequence"/>
</dbReference>
<evidence type="ECO:0008006" key="3">
    <source>
        <dbReference type="Google" id="ProtNLM"/>
    </source>
</evidence>
<name>A0AA37XGL0_9MICO</name>
<reference evidence="1" key="1">
    <citation type="journal article" date="2014" name="Int. J. Syst. Evol. Microbiol.">
        <title>Complete genome sequence of Corynebacterium casei LMG S-19264T (=DSM 44701T), isolated from a smear-ripened cheese.</title>
        <authorList>
            <consortium name="US DOE Joint Genome Institute (JGI-PGF)"/>
            <person name="Walter F."/>
            <person name="Albersmeier A."/>
            <person name="Kalinowski J."/>
            <person name="Ruckert C."/>
        </authorList>
    </citation>
    <scope>NUCLEOTIDE SEQUENCE</scope>
    <source>
        <strain evidence="1">NBRC 112290</strain>
    </source>
</reference>
<evidence type="ECO:0000313" key="2">
    <source>
        <dbReference type="Proteomes" id="UP001157161"/>
    </source>
</evidence>
<dbReference type="AlphaFoldDB" id="A0AA37XGL0"/>
<dbReference type="InterPro" id="IPR043129">
    <property type="entry name" value="ATPase_NBD"/>
</dbReference>
<dbReference type="EMBL" id="BSUM01000001">
    <property type="protein sequence ID" value="GMA32897.1"/>
    <property type="molecule type" value="Genomic_DNA"/>
</dbReference>
<organism evidence="1 2">
    <name type="scientific">Litorihabitans aurantiacus</name>
    <dbReference type="NCBI Taxonomy" id="1930061"/>
    <lineage>
        <taxon>Bacteria</taxon>
        <taxon>Bacillati</taxon>
        <taxon>Actinomycetota</taxon>
        <taxon>Actinomycetes</taxon>
        <taxon>Micrococcales</taxon>
        <taxon>Beutenbergiaceae</taxon>
        <taxon>Litorihabitans</taxon>
    </lineage>
</organism>
<dbReference type="SUPFAM" id="SSF53067">
    <property type="entry name" value="Actin-like ATPase domain"/>
    <property type="match status" value="1"/>
</dbReference>
<gene>
    <name evidence="1" type="ORF">GCM10025875_28890</name>
</gene>
<dbReference type="Gene3D" id="3.30.420.40">
    <property type="match status" value="1"/>
</dbReference>
<reference evidence="1" key="2">
    <citation type="submission" date="2023-02" db="EMBL/GenBank/DDBJ databases">
        <authorList>
            <person name="Sun Q."/>
            <person name="Mori K."/>
        </authorList>
    </citation>
    <scope>NUCLEOTIDE SEQUENCE</scope>
    <source>
        <strain evidence="1">NBRC 112290</strain>
    </source>
</reference>
<comment type="caution">
    <text evidence="1">The sequence shown here is derived from an EMBL/GenBank/DDBJ whole genome shotgun (WGS) entry which is preliminary data.</text>
</comment>
<protein>
    <recommendedName>
        <fullName evidence="3">ROK family protein</fullName>
    </recommendedName>
</protein>
<proteinExistence type="predicted"/>
<sequence>MKSAAFQLGRLVASVVDGSLTDLVVLSGEGIGLAEAAMSEVRRGIAESRPPWASDVELDVHPMGFGAWARGAAVLAVQDFVTSAEDRRFATS</sequence>